<dbReference type="PANTHER" id="PTHR30457:SF12">
    <property type="entry name" value="5'_3'-NUCLEOTIDASE SURE"/>
    <property type="match status" value="1"/>
</dbReference>
<dbReference type="NCBIfam" id="TIGR00087">
    <property type="entry name" value="surE"/>
    <property type="match status" value="1"/>
</dbReference>
<accession>A0A5J4SWM9</accession>
<dbReference type="EMBL" id="SNRY01000029">
    <property type="protein sequence ID" value="KAA6350407.1"/>
    <property type="molecule type" value="Genomic_DNA"/>
</dbReference>
<proteinExistence type="inferred from homology"/>
<comment type="similarity">
    <text evidence="1">Belongs to the SurE nucleotidase family.</text>
</comment>
<protein>
    <submittedName>
        <fullName evidence="7">5'-nucleotidase SurE</fullName>
        <ecNumber evidence="7">3.1.3.5</ecNumber>
    </submittedName>
</protein>
<dbReference type="GO" id="GO:0046872">
    <property type="term" value="F:metal ion binding"/>
    <property type="evidence" value="ECO:0007669"/>
    <property type="project" value="UniProtKB-KW"/>
</dbReference>
<dbReference type="PANTHER" id="PTHR30457">
    <property type="entry name" value="5'-NUCLEOTIDASE SURE"/>
    <property type="match status" value="1"/>
</dbReference>
<reference evidence="7" key="1">
    <citation type="submission" date="2019-03" db="EMBL/GenBank/DDBJ databases">
        <title>Single cell metagenomics reveals metabolic interactions within the superorganism composed of flagellate Streblomastix strix and complex community of Bacteroidetes bacteria on its surface.</title>
        <authorList>
            <person name="Treitli S.C."/>
            <person name="Kolisko M."/>
            <person name="Husnik F."/>
            <person name="Keeling P."/>
            <person name="Hampl V."/>
        </authorList>
    </citation>
    <scope>NUCLEOTIDE SEQUENCE</scope>
    <source>
        <strain evidence="7">STM</strain>
    </source>
</reference>
<evidence type="ECO:0000259" key="6">
    <source>
        <dbReference type="Pfam" id="PF01975"/>
    </source>
</evidence>
<keyword evidence="2" id="KW-0963">Cytoplasm</keyword>
<dbReference type="SUPFAM" id="SSF64167">
    <property type="entry name" value="SurE-like"/>
    <property type="match status" value="1"/>
</dbReference>
<comment type="caution">
    <text evidence="7">The sequence shown here is derived from an EMBL/GenBank/DDBJ whole genome shotgun (WGS) entry which is preliminary data.</text>
</comment>
<dbReference type="GO" id="GO:0000166">
    <property type="term" value="F:nucleotide binding"/>
    <property type="evidence" value="ECO:0007669"/>
    <property type="project" value="UniProtKB-KW"/>
</dbReference>
<feature type="domain" description="Survival protein SurE-like phosphatase/nucleotidase" evidence="6">
    <location>
        <begin position="9"/>
        <end position="192"/>
    </location>
</feature>
<dbReference type="AlphaFoldDB" id="A0A5J4SWM9"/>
<evidence type="ECO:0000256" key="4">
    <source>
        <dbReference type="ARBA" id="ARBA00022741"/>
    </source>
</evidence>
<dbReference type="Gene3D" id="3.40.1210.10">
    <property type="entry name" value="Survival protein SurE-like phosphatase/nucleotidase"/>
    <property type="match status" value="1"/>
</dbReference>
<evidence type="ECO:0000256" key="1">
    <source>
        <dbReference type="ARBA" id="ARBA00011062"/>
    </source>
</evidence>
<evidence type="ECO:0000256" key="3">
    <source>
        <dbReference type="ARBA" id="ARBA00022723"/>
    </source>
</evidence>
<evidence type="ECO:0000313" key="7">
    <source>
        <dbReference type="EMBL" id="KAA6350407.1"/>
    </source>
</evidence>
<dbReference type="EC" id="3.1.3.5" evidence="7"/>
<organism evidence="7">
    <name type="scientific">termite gut metagenome</name>
    <dbReference type="NCBI Taxonomy" id="433724"/>
    <lineage>
        <taxon>unclassified sequences</taxon>
        <taxon>metagenomes</taxon>
        <taxon>organismal metagenomes</taxon>
    </lineage>
</organism>
<evidence type="ECO:0000256" key="2">
    <source>
        <dbReference type="ARBA" id="ARBA00022490"/>
    </source>
</evidence>
<name>A0A5J4SWM9_9ZZZZ</name>
<sequence>METIQKPLILVSNDDGVTAKGINELIKYLQPLGEIVVMAPNSAKSGSGCALSVTTPVQYQLLRQEPGLTIYQCTGTPTDCIKLARNLVLTCEPDLVIGGINHGDNSAINVHYSGTMGIVIEGCINKIPSIGFSFCSHEPDIDFEPTREHIQKIVRKVLEKGLPPLVCLNVNFPDTKKIKGIKVCEQTDGYWEQEWDMCTSQTGSYWLSGMFINTQPDNEKSDRWALSQGYAAITPVKVNLTAYEYLDELQHILCD</sequence>
<dbReference type="GO" id="GO:0008253">
    <property type="term" value="F:5'-nucleotidase activity"/>
    <property type="evidence" value="ECO:0007669"/>
    <property type="project" value="UniProtKB-EC"/>
</dbReference>
<evidence type="ECO:0000256" key="5">
    <source>
        <dbReference type="ARBA" id="ARBA00022801"/>
    </source>
</evidence>
<dbReference type="InterPro" id="IPR030048">
    <property type="entry name" value="SurE"/>
</dbReference>
<keyword evidence="4" id="KW-0547">Nucleotide-binding</keyword>
<dbReference type="InterPro" id="IPR002828">
    <property type="entry name" value="SurE-like_Pase/nucleotidase"/>
</dbReference>
<dbReference type="NCBIfam" id="NF001492">
    <property type="entry name" value="PRK00346.2-2"/>
    <property type="match status" value="1"/>
</dbReference>
<dbReference type="InterPro" id="IPR036523">
    <property type="entry name" value="SurE-like_sf"/>
</dbReference>
<keyword evidence="3" id="KW-0479">Metal-binding</keyword>
<dbReference type="GO" id="GO:0008254">
    <property type="term" value="F:3'-nucleotidase activity"/>
    <property type="evidence" value="ECO:0007669"/>
    <property type="project" value="TreeGrafter"/>
</dbReference>
<gene>
    <name evidence="7" type="ORF">EZS27_002252</name>
</gene>
<dbReference type="Pfam" id="PF01975">
    <property type="entry name" value="SurE"/>
    <property type="match status" value="1"/>
</dbReference>
<keyword evidence="5 7" id="KW-0378">Hydrolase</keyword>
<dbReference type="GO" id="GO:0004309">
    <property type="term" value="F:exopolyphosphatase activity"/>
    <property type="evidence" value="ECO:0007669"/>
    <property type="project" value="TreeGrafter"/>
</dbReference>
<dbReference type="HAMAP" id="MF_00060">
    <property type="entry name" value="SurE"/>
    <property type="match status" value="1"/>
</dbReference>